<keyword evidence="1" id="KW-0808">Transferase</keyword>
<dbReference type="EMBL" id="CM001886">
    <property type="protein sequence ID" value="EOY16905.1"/>
    <property type="molecule type" value="Genomic_DNA"/>
</dbReference>
<proteinExistence type="predicted"/>
<dbReference type="GO" id="GO:0008168">
    <property type="term" value="F:methyltransferase activity"/>
    <property type="evidence" value="ECO:0007669"/>
    <property type="project" value="UniProtKB-KW"/>
</dbReference>
<dbReference type="HOGENOM" id="CLU_065920_3_0_1"/>
<dbReference type="STRING" id="3641.A0A061FHT8"/>
<dbReference type="GO" id="GO:0032259">
    <property type="term" value="P:methylation"/>
    <property type="evidence" value="ECO:0007669"/>
    <property type="project" value="UniProtKB-KW"/>
</dbReference>
<name>A0A061FHT8_THECC</name>
<sequence>MFSALSKMSLSVCLRTNEWTLDFILCGNNLFENATQMLEEVWRVLKDKEVYIMIIYGALVYHLGSVKRVMHLEHKTACDSFQSIYFVIMLLLWGLRVKFGLEGSSEQPIRELTNHVPLEEGGSSMEDVLGKNLDVHYIYVCPKEAKAKE</sequence>
<dbReference type="OMA" id="KEVYIMI"/>
<dbReference type="AlphaFoldDB" id="A0A061FHT8"/>
<dbReference type="InParanoid" id="A0A061FHT8"/>
<organism evidence="1 2">
    <name type="scientific">Theobroma cacao</name>
    <name type="common">Cacao</name>
    <name type="synonym">Cocoa</name>
    <dbReference type="NCBI Taxonomy" id="3641"/>
    <lineage>
        <taxon>Eukaryota</taxon>
        <taxon>Viridiplantae</taxon>
        <taxon>Streptophyta</taxon>
        <taxon>Embryophyta</taxon>
        <taxon>Tracheophyta</taxon>
        <taxon>Spermatophyta</taxon>
        <taxon>Magnoliopsida</taxon>
        <taxon>eudicotyledons</taxon>
        <taxon>Gunneridae</taxon>
        <taxon>Pentapetalae</taxon>
        <taxon>rosids</taxon>
        <taxon>malvids</taxon>
        <taxon>Malvales</taxon>
        <taxon>Malvaceae</taxon>
        <taxon>Byttnerioideae</taxon>
        <taxon>Theobroma</taxon>
    </lineage>
</organism>
<evidence type="ECO:0000313" key="2">
    <source>
        <dbReference type="Proteomes" id="UP000026915"/>
    </source>
</evidence>
<keyword evidence="2" id="KW-1185">Reference proteome</keyword>
<gene>
    <name evidence="1" type="ORF">TCM_035887</name>
</gene>
<protein>
    <submittedName>
        <fullName evidence="1">S-adenosyl-L-methionine-dependent methyltransferases superfamily protein</fullName>
    </submittedName>
</protein>
<dbReference type="Proteomes" id="UP000026915">
    <property type="component" value="Chromosome 8"/>
</dbReference>
<accession>A0A061FHT8</accession>
<evidence type="ECO:0000313" key="1">
    <source>
        <dbReference type="EMBL" id="EOY16905.1"/>
    </source>
</evidence>
<keyword evidence="1" id="KW-0489">Methyltransferase</keyword>
<reference evidence="1 2" key="1">
    <citation type="journal article" date="2013" name="Genome Biol.">
        <title>The genome sequence of the most widely cultivated cacao type and its use to identify candidate genes regulating pod color.</title>
        <authorList>
            <person name="Motamayor J.C."/>
            <person name="Mockaitis K."/>
            <person name="Schmutz J."/>
            <person name="Haiminen N."/>
            <person name="Iii D.L."/>
            <person name="Cornejo O."/>
            <person name="Findley S.D."/>
            <person name="Zheng P."/>
            <person name="Utro F."/>
            <person name="Royaert S."/>
            <person name="Saski C."/>
            <person name="Jenkins J."/>
            <person name="Podicheti R."/>
            <person name="Zhao M."/>
            <person name="Scheffler B.E."/>
            <person name="Stack J.C."/>
            <person name="Feltus F.A."/>
            <person name="Mustiga G.M."/>
            <person name="Amores F."/>
            <person name="Phillips W."/>
            <person name="Marelli J.P."/>
            <person name="May G.D."/>
            <person name="Shapiro H."/>
            <person name="Ma J."/>
            <person name="Bustamante C.D."/>
            <person name="Schnell R.J."/>
            <person name="Main D."/>
            <person name="Gilbert D."/>
            <person name="Parida L."/>
            <person name="Kuhn D.N."/>
        </authorList>
    </citation>
    <scope>NUCLEOTIDE SEQUENCE [LARGE SCALE GENOMIC DNA]</scope>
    <source>
        <strain evidence="2">cv. Matina 1-6</strain>
    </source>
</reference>
<dbReference type="Gramene" id="EOY16905">
    <property type="protein sequence ID" value="EOY16905"/>
    <property type="gene ID" value="TCM_035887"/>
</dbReference>